<name>A0A397J6R5_9GLOM</name>
<evidence type="ECO:0000313" key="2">
    <source>
        <dbReference type="Proteomes" id="UP000266861"/>
    </source>
</evidence>
<protein>
    <submittedName>
        <fullName evidence="1">Uncharacterized protein</fullName>
    </submittedName>
</protein>
<accession>A0A397J6R5</accession>
<dbReference type="AlphaFoldDB" id="A0A397J6R5"/>
<evidence type="ECO:0000313" key="1">
    <source>
        <dbReference type="EMBL" id="RHZ83761.1"/>
    </source>
</evidence>
<dbReference type="Proteomes" id="UP000266861">
    <property type="component" value="Unassembled WGS sequence"/>
</dbReference>
<comment type="caution">
    <text evidence="1">The sequence shown here is derived from an EMBL/GenBank/DDBJ whole genome shotgun (WGS) entry which is preliminary data.</text>
</comment>
<sequence length="65" mass="7059">MIEIVVVSVDAGIVVNCAKGIVTCDKVWYGKGVDKGFAKEEVNAYDKGRICYIFASVVDDDSEII</sequence>
<organism evidence="1 2">
    <name type="scientific">Diversispora epigaea</name>
    <dbReference type="NCBI Taxonomy" id="1348612"/>
    <lineage>
        <taxon>Eukaryota</taxon>
        <taxon>Fungi</taxon>
        <taxon>Fungi incertae sedis</taxon>
        <taxon>Mucoromycota</taxon>
        <taxon>Glomeromycotina</taxon>
        <taxon>Glomeromycetes</taxon>
        <taxon>Diversisporales</taxon>
        <taxon>Diversisporaceae</taxon>
        <taxon>Diversispora</taxon>
    </lineage>
</organism>
<reference evidence="1 2" key="1">
    <citation type="submission" date="2018-08" db="EMBL/GenBank/DDBJ databases">
        <title>Genome and evolution of the arbuscular mycorrhizal fungus Diversispora epigaea (formerly Glomus versiforme) and its bacterial endosymbionts.</title>
        <authorList>
            <person name="Sun X."/>
            <person name="Fei Z."/>
            <person name="Harrison M."/>
        </authorList>
    </citation>
    <scope>NUCLEOTIDE SEQUENCE [LARGE SCALE GENOMIC DNA]</scope>
    <source>
        <strain evidence="1 2">IT104</strain>
    </source>
</reference>
<keyword evidence="2" id="KW-1185">Reference proteome</keyword>
<gene>
    <name evidence="1" type="ORF">Glove_87g192</name>
</gene>
<dbReference type="EMBL" id="PQFF01000083">
    <property type="protein sequence ID" value="RHZ83761.1"/>
    <property type="molecule type" value="Genomic_DNA"/>
</dbReference>
<proteinExistence type="predicted"/>